<keyword evidence="1" id="KW-0812">Transmembrane</keyword>
<accession>A0A559K838</accession>
<keyword evidence="3" id="KW-1185">Reference proteome</keyword>
<evidence type="ECO:0000313" key="2">
    <source>
        <dbReference type="EMBL" id="TVY08274.1"/>
    </source>
</evidence>
<evidence type="ECO:0000256" key="1">
    <source>
        <dbReference type="SAM" id="Phobius"/>
    </source>
</evidence>
<feature type="transmembrane region" description="Helical" evidence="1">
    <location>
        <begin position="180"/>
        <end position="199"/>
    </location>
</feature>
<gene>
    <name evidence="2" type="ORF">FPZ49_19595</name>
</gene>
<dbReference type="PANTHER" id="PTHR36832:SF1">
    <property type="entry name" value="SLR1174 PROTEIN"/>
    <property type="match status" value="1"/>
</dbReference>
<dbReference type="Pfam" id="PF06182">
    <property type="entry name" value="ABC2_membrane_6"/>
    <property type="match status" value="1"/>
</dbReference>
<sequence>MIRRLRALWHQYAMLCRIEWAVLFAYRSESLIWMVGSFAQPLVSLSVWLSITGSGTLAGYNAKDYIVYFLGVLLVDRLTRSWDVWELENDIRQGTLSAKLMRPLHPVHWSIAQNVVYKTFFALLLIPSWAVLAWIWPVFRLETASIGMLMAAILSIFGAGALRFLIGYEFGLLAFWTNRASAMFALYEGIHLFLAGRIAPLSMFPEAIARLAEWLPFYVTVGFPVDLLTGKLAGHPELIRQGFAGQLIWIVILAAVFGWEWKQGLRKYSSAGG</sequence>
<evidence type="ECO:0000313" key="3">
    <source>
        <dbReference type="Proteomes" id="UP000317036"/>
    </source>
</evidence>
<dbReference type="EMBL" id="VNJI01000025">
    <property type="protein sequence ID" value="TVY08274.1"/>
    <property type="molecule type" value="Genomic_DNA"/>
</dbReference>
<dbReference type="AlphaFoldDB" id="A0A559K838"/>
<feature type="transmembrane region" description="Helical" evidence="1">
    <location>
        <begin position="115"/>
        <end position="136"/>
    </location>
</feature>
<dbReference type="OrthoDB" id="8582979at2"/>
<dbReference type="PANTHER" id="PTHR36832">
    <property type="entry name" value="SLR1174 PROTEIN-RELATED"/>
    <property type="match status" value="1"/>
</dbReference>
<feature type="transmembrane region" description="Helical" evidence="1">
    <location>
        <begin position="148"/>
        <end position="168"/>
    </location>
</feature>
<organism evidence="2 3">
    <name type="scientific">Paenibacillus cremeus</name>
    <dbReference type="NCBI Taxonomy" id="2163881"/>
    <lineage>
        <taxon>Bacteria</taxon>
        <taxon>Bacillati</taxon>
        <taxon>Bacillota</taxon>
        <taxon>Bacilli</taxon>
        <taxon>Bacillales</taxon>
        <taxon>Paenibacillaceae</taxon>
        <taxon>Paenibacillus</taxon>
    </lineage>
</organism>
<keyword evidence="1" id="KW-0472">Membrane</keyword>
<dbReference type="InterPro" id="IPR010390">
    <property type="entry name" value="ABC-2_transporter-like"/>
</dbReference>
<reference evidence="2 3" key="1">
    <citation type="submission" date="2019-07" db="EMBL/GenBank/DDBJ databases">
        <authorList>
            <person name="Kim J."/>
        </authorList>
    </citation>
    <scope>NUCLEOTIDE SEQUENCE [LARGE SCALE GENOMIC DNA]</scope>
    <source>
        <strain evidence="2 3">JC52</strain>
    </source>
</reference>
<name>A0A559K838_9BACL</name>
<feature type="transmembrane region" description="Helical" evidence="1">
    <location>
        <begin position="238"/>
        <end position="259"/>
    </location>
</feature>
<comment type="caution">
    <text evidence="2">The sequence shown here is derived from an EMBL/GenBank/DDBJ whole genome shotgun (WGS) entry which is preliminary data.</text>
</comment>
<dbReference type="RefSeq" id="WP_144850038.1">
    <property type="nucleotide sequence ID" value="NZ_VNJI01000025.1"/>
</dbReference>
<proteinExistence type="predicted"/>
<protein>
    <submittedName>
        <fullName evidence="2">Multidrug ABC transporter permease</fullName>
    </submittedName>
</protein>
<keyword evidence="1" id="KW-1133">Transmembrane helix</keyword>
<dbReference type="Proteomes" id="UP000317036">
    <property type="component" value="Unassembled WGS sequence"/>
</dbReference>